<dbReference type="GO" id="GO:0005743">
    <property type="term" value="C:mitochondrial inner membrane"/>
    <property type="evidence" value="ECO:0007669"/>
    <property type="project" value="UniProtKB-SubCell"/>
</dbReference>
<evidence type="ECO:0000256" key="9">
    <source>
        <dbReference type="ARBA" id="ARBA00022989"/>
    </source>
</evidence>
<dbReference type="InterPro" id="IPR009866">
    <property type="entry name" value="NADH_UbQ_OxRdtase_NDUFB4_su"/>
</dbReference>
<reference evidence="16" key="1">
    <citation type="submission" date="2025-08" db="UniProtKB">
        <authorList>
            <consortium name="RefSeq"/>
        </authorList>
    </citation>
    <scope>IDENTIFICATION</scope>
</reference>
<protein>
    <recommendedName>
        <fullName evidence="3">NADH dehydrogenase [ubiquinone] 1 beta subcomplex subunit 4</fullName>
    </recommendedName>
    <alternativeName>
        <fullName evidence="12">Complex I-B15</fullName>
    </alternativeName>
    <alternativeName>
        <fullName evidence="13">NADH-ubiquinone oxidoreductase B15 subunit</fullName>
    </alternativeName>
</protein>
<evidence type="ECO:0000256" key="4">
    <source>
        <dbReference type="ARBA" id="ARBA00022448"/>
    </source>
</evidence>
<evidence type="ECO:0000256" key="3">
    <source>
        <dbReference type="ARBA" id="ARBA00018681"/>
    </source>
</evidence>
<evidence type="ECO:0000256" key="8">
    <source>
        <dbReference type="ARBA" id="ARBA00022982"/>
    </source>
</evidence>
<dbReference type="Pfam" id="PF07225">
    <property type="entry name" value="NDUF_B4"/>
    <property type="match status" value="1"/>
</dbReference>
<dbReference type="AlphaFoldDB" id="A0A9B2MTE7"/>
<keyword evidence="11 14" id="KW-0472">Membrane</keyword>
<evidence type="ECO:0000256" key="10">
    <source>
        <dbReference type="ARBA" id="ARBA00023128"/>
    </source>
</evidence>
<evidence type="ECO:0000313" key="16">
    <source>
        <dbReference type="RefSeq" id="XP_012173669.1"/>
    </source>
</evidence>
<keyword evidence="10" id="KW-0496">Mitochondrion</keyword>
<keyword evidence="8" id="KW-0249">Electron transport</keyword>
<evidence type="ECO:0000256" key="6">
    <source>
        <dbReference type="ARBA" id="ARBA00022692"/>
    </source>
</evidence>
<evidence type="ECO:0000256" key="5">
    <source>
        <dbReference type="ARBA" id="ARBA00022660"/>
    </source>
</evidence>
<sequence>MCAQKIESYDLSPKQRSILEWKYARRTQLRQKYLKEVLNPTMQVMPVDSAVQRLISLRHNHDYVSNVKFLPHLVFGFAWIGAIYLSGRFLKKVKEDEEHLYRTGQVAYVDREFKFG</sequence>
<comment type="similarity">
    <text evidence="2">Belongs to the complex I NDUFB4 subunit family.</text>
</comment>
<evidence type="ECO:0000256" key="2">
    <source>
        <dbReference type="ARBA" id="ARBA00007260"/>
    </source>
</evidence>
<dbReference type="Proteomes" id="UP000835206">
    <property type="component" value="Chromosome 18"/>
</dbReference>
<dbReference type="KEGG" id="bter:100651624"/>
<gene>
    <name evidence="16" type="primary">LOC100651624</name>
</gene>
<name>A0A9B2MTE7_BOMTE</name>
<dbReference type="PANTHER" id="PTHR15469:SF0">
    <property type="entry name" value="NADH DEHYDROGENASE [UBIQUINONE] 1 BETA SUBCOMPLEX SUBUNIT 4"/>
    <property type="match status" value="1"/>
</dbReference>
<comment type="subcellular location">
    <subcellularLocation>
        <location evidence="1">Mitochondrion inner membrane</location>
        <topology evidence="1">Single-pass membrane protein</topology>
    </subcellularLocation>
</comment>
<keyword evidence="6 14" id="KW-0812">Transmembrane</keyword>
<evidence type="ECO:0000256" key="7">
    <source>
        <dbReference type="ARBA" id="ARBA00022792"/>
    </source>
</evidence>
<keyword evidence="9 14" id="KW-1133">Transmembrane helix</keyword>
<evidence type="ECO:0000256" key="13">
    <source>
        <dbReference type="ARBA" id="ARBA00030987"/>
    </source>
</evidence>
<keyword evidence="7" id="KW-0999">Mitochondrion inner membrane</keyword>
<evidence type="ECO:0000256" key="12">
    <source>
        <dbReference type="ARBA" id="ARBA00030212"/>
    </source>
</evidence>
<feature type="transmembrane region" description="Helical" evidence="14">
    <location>
        <begin position="69"/>
        <end position="87"/>
    </location>
</feature>
<keyword evidence="15" id="KW-1185">Reference proteome</keyword>
<evidence type="ECO:0000256" key="11">
    <source>
        <dbReference type="ARBA" id="ARBA00023136"/>
    </source>
</evidence>
<organism evidence="15 16">
    <name type="scientific">Bombus terrestris</name>
    <name type="common">Buff-tailed bumblebee</name>
    <name type="synonym">Apis terrestris</name>
    <dbReference type="NCBI Taxonomy" id="30195"/>
    <lineage>
        <taxon>Eukaryota</taxon>
        <taxon>Metazoa</taxon>
        <taxon>Ecdysozoa</taxon>
        <taxon>Arthropoda</taxon>
        <taxon>Hexapoda</taxon>
        <taxon>Insecta</taxon>
        <taxon>Pterygota</taxon>
        <taxon>Neoptera</taxon>
        <taxon>Endopterygota</taxon>
        <taxon>Hymenoptera</taxon>
        <taxon>Apocrita</taxon>
        <taxon>Aculeata</taxon>
        <taxon>Apoidea</taxon>
        <taxon>Anthophila</taxon>
        <taxon>Apidae</taxon>
        <taxon>Bombus</taxon>
        <taxon>Bombus</taxon>
    </lineage>
</organism>
<dbReference type="CTD" id="36640"/>
<dbReference type="OrthoDB" id="5818798at2759"/>
<dbReference type="RefSeq" id="XP_012173669.1">
    <property type="nucleotide sequence ID" value="XM_012318279.3"/>
</dbReference>
<dbReference type="GeneID" id="100651624"/>
<evidence type="ECO:0000256" key="1">
    <source>
        <dbReference type="ARBA" id="ARBA00004434"/>
    </source>
</evidence>
<proteinExistence type="inferred from homology"/>
<evidence type="ECO:0000256" key="14">
    <source>
        <dbReference type="SAM" id="Phobius"/>
    </source>
</evidence>
<accession>A0A9B2MTE7</accession>
<dbReference type="PANTHER" id="PTHR15469">
    <property type="entry name" value="NADH-UBIQUINONE OXIDOREDUCTASE B15 SUBUNIT"/>
    <property type="match status" value="1"/>
</dbReference>
<evidence type="ECO:0000313" key="15">
    <source>
        <dbReference type="Proteomes" id="UP000835206"/>
    </source>
</evidence>
<keyword evidence="4" id="KW-0813">Transport</keyword>
<keyword evidence="5" id="KW-0679">Respiratory chain</keyword>